<dbReference type="VEuPathDB" id="FungiDB:PITG_17676"/>
<evidence type="ECO:0000313" key="2">
    <source>
        <dbReference type="EMBL" id="EEY67076.1"/>
    </source>
</evidence>
<protein>
    <recommendedName>
        <fullName evidence="4">Secreted RxLR effector peptide protein</fullName>
    </recommendedName>
</protein>
<accession>D0NWL3</accession>
<dbReference type="Proteomes" id="UP000006643">
    <property type="component" value="Unassembled WGS sequence"/>
</dbReference>
<dbReference type="InParanoid" id="D0NWL3"/>
<reference evidence="3" key="1">
    <citation type="journal article" date="2009" name="Nature">
        <title>Genome sequence and analysis of the Irish potato famine pathogen Phytophthora infestans.</title>
        <authorList>
            <consortium name="The Broad Institute Genome Sequencing Platform"/>
            <person name="Haas B.J."/>
            <person name="Kamoun S."/>
            <person name="Zody M.C."/>
            <person name="Jiang R.H."/>
            <person name="Handsaker R.E."/>
            <person name="Cano L.M."/>
            <person name="Grabherr M."/>
            <person name="Kodira C.D."/>
            <person name="Raffaele S."/>
            <person name="Torto-Alalibo T."/>
            <person name="Bozkurt T.O."/>
            <person name="Ah-Fong A.M."/>
            <person name="Alvarado L."/>
            <person name="Anderson V.L."/>
            <person name="Armstrong M.R."/>
            <person name="Avrova A."/>
            <person name="Baxter L."/>
            <person name="Beynon J."/>
            <person name="Boevink P.C."/>
            <person name="Bollmann S.R."/>
            <person name="Bos J.I."/>
            <person name="Bulone V."/>
            <person name="Cai G."/>
            <person name="Cakir C."/>
            <person name="Carrington J.C."/>
            <person name="Chawner M."/>
            <person name="Conti L."/>
            <person name="Costanzo S."/>
            <person name="Ewan R."/>
            <person name="Fahlgren N."/>
            <person name="Fischbach M.A."/>
            <person name="Fugelstad J."/>
            <person name="Gilroy E.M."/>
            <person name="Gnerre S."/>
            <person name="Green P.J."/>
            <person name="Grenville-Briggs L.J."/>
            <person name="Griffith J."/>
            <person name="Grunwald N.J."/>
            <person name="Horn K."/>
            <person name="Horner N.R."/>
            <person name="Hu C.H."/>
            <person name="Huitema E."/>
            <person name="Jeong D.H."/>
            <person name="Jones A.M."/>
            <person name="Jones J.D."/>
            <person name="Jones R.W."/>
            <person name="Karlsson E.K."/>
            <person name="Kunjeti S.G."/>
            <person name="Lamour K."/>
            <person name="Liu Z."/>
            <person name="Ma L."/>
            <person name="Maclean D."/>
            <person name="Chibucos M.C."/>
            <person name="McDonald H."/>
            <person name="McWalters J."/>
            <person name="Meijer H.J."/>
            <person name="Morgan W."/>
            <person name="Morris P.F."/>
            <person name="Munro C.A."/>
            <person name="O'Neill K."/>
            <person name="Ospina-Giraldo M."/>
            <person name="Pinzon A."/>
            <person name="Pritchard L."/>
            <person name="Ramsahoye B."/>
            <person name="Ren Q."/>
            <person name="Restrepo S."/>
            <person name="Roy S."/>
            <person name="Sadanandom A."/>
            <person name="Savidor A."/>
            <person name="Schornack S."/>
            <person name="Schwartz D.C."/>
            <person name="Schumann U.D."/>
            <person name="Schwessinger B."/>
            <person name="Seyer L."/>
            <person name="Sharpe T."/>
            <person name="Silvar C."/>
            <person name="Song J."/>
            <person name="Studholme D.J."/>
            <person name="Sykes S."/>
            <person name="Thines M."/>
            <person name="van de Vondervoort P.J."/>
            <person name="Phuntumart V."/>
            <person name="Wawra S."/>
            <person name="Weide R."/>
            <person name="Win J."/>
            <person name="Young C."/>
            <person name="Zhou S."/>
            <person name="Fry W."/>
            <person name="Meyers B.C."/>
            <person name="van West P."/>
            <person name="Ristaino J."/>
            <person name="Govers F."/>
            <person name="Birch P.R."/>
            <person name="Whisson S.C."/>
            <person name="Judelson H.S."/>
            <person name="Nusbaum C."/>
        </authorList>
    </citation>
    <scope>NUCLEOTIDE SEQUENCE [LARGE SCALE GENOMIC DNA]</scope>
    <source>
        <strain evidence="3">T30-4</strain>
    </source>
</reference>
<gene>
    <name evidence="2" type="ORF">PITG_17676</name>
</gene>
<dbReference type="KEGG" id="pif:PITG_17676"/>
<dbReference type="GeneID" id="9471232"/>
<proteinExistence type="predicted"/>
<sequence length="135" mass="15212">MSYLRLLFPVIVVFLGRASPHAPPPRDQAYEFKLTSPNVIVDTKSFSAGNRFLKSHDAEIRKPIDVPDTAERVNTCTTALSVVNDLVYKMTKTSPVVGKLKSIITVQKGFFKFYLLEWVQQNCRSSCFGSNTWPP</sequence>
<feature type="chain" id="PRO_5003013777" description="Secreted RxLR effector peptide protein" evidence="1">
    <location>
        <begin position="19"/>
        <end position="135"/>
    </location>
</feature>
<name>D0NWL3_PHYIT</name>
<dbReference type="HOGENOM" id="CLU_1889859_0_0_1"/>
<organism evidence="2 3">
    <name type="scientific">Phytophthora infestans (strain T30-4)</name>
    <name type="common">Potato late blight agent</name>
    <dbReference type="NCBI Taxonomy" id="403677"/>
    <lineage>
        <taxon>Eukaryota</taxon>
        <taxon>Sar</taxon>
        <taxon>Stramenopiles</taxon>
        <taxon>Oomycota</taxon>
        <taxon>Peronosporomycetes</taxon>
        <taxon>Peronosporales</taxon>
        <taxon>Peronosporaceae</taxon>
        <taxon>Phytophthora</taxon>
    </lineage>
</organism>
<keyword evidence="3" id="KW-1185">Reference proteome</keyword>
<evidence type="ECO:0008006" key="4">
    <source>
        <dbReference type="Google" id="ProtNLM"/>
    </source>
</evidence>
<evidence type="ECO:0000256" key="1">
    <source>
        <dbReference type="SAM" id="SignalP"/>
    </source>
</evidence>
<dbReference type="EMBL" id="DS028176">
    <property type="protein sequence ID" value="EEY67076.1"/>
    <property type="molecule type" value="Genomic_DNA"/>
</dbReference>
<dbReference type="AlphaFoldDB" id="D0NWL3"/>
<dbReference type="RefSeq" id="XP_002896528.1">
    <property type="nucleotide sequence ID" value="XM_002896482.1"/>
</dbReference>
<keyword evidence="1" id="KW-0732">Signal</keyword>
<evidence type="ECO:0000313" key="3">
    <source>
        <dbReference type="Proteomes" id="UP000006643"/>
    </source>
</evidence>
<feature type="signal peptide" evidence="1">
    <location>
        <begin position="1"/>
        <end position="18"/>
    </location>
</feature>